<evidence type="ECO:0000313" key="2">
    <source>
        <dbReference type="Proteomes" id="UP000283569"/>
    </source>
</evidence>
<accession>A0A420SW72</accession>
<sequence>MASSPASGYQVWPDPFSAIQPEINIQILQYLSLQDIKSATVSSPMLLRTLQSNRQYILRPYLHDLHLSYTDISSFHLAASAMHLRELQSKHDGDTVPVLEKVVGPVLEYILRLNAKSTEEMGVITLNMVMAAQELLPEITDTFIEPGLLEEEEEEEEEKAEFRYRSPGSLWPDKAPLGIRKAFSDGFLRFDCYRNIFHHKGQDLFKERAGIKDAFLNTFSEFPRFDDKILRWYPYMILGRLSRRYGKVISSVKSTTRGSRGIAWPKGAWKEVLAAMTKIDFRNRSAMQGAYFKHRLVLQGYPKLAFLEQLSDETLLSTVEEEFEELVVSNLTACEAWAADKSHCNNLNRHFTLWRN</sequence>
<evidence type="ECO:0008006" key="3">
    <source>
        <dbReference type="Google" id="ProtNLM"/>
    </source>
</evidence>
<dbReference type="AlphaFoldDB" id="A0A420SW72"/>
<comment type="caution">
    <text evidence="1">The sequence shown here is derived from an EMBL/GenBank/DDBJ whole genome shotgun (WGS) entry which is preliminary data.</text>
</comment>
<name>A0A420SW72_GIBIN</name>
<protein>
    <recommendedName>
        <fullName evidence="3">F-box domain-containing protein</fullName>
    </recommendedName>
</protein>
<evidence type="ECO:0000313" key="1">
    <source>
        <dbReference type="EMBL" id="RKL33539.1"/>
    </source>
</evidence>
<organism evidence="1 2">
    <name type="scientific">Gibberella intermedia</name>
    <name type="common">Bulb rot disease fungus</name>
    <name type="synonym">Fusarium proliferatum</name>
    <dbReference type="NCBI Taxonomy" id="948311"/>
    <lineage>
        <taxon>Eukaryota</taxon>
        <taxon>Fungi</taxon>
        <taxon>Dikarya</taxon>
        <taxon>Ascomycota</taxon>
        <taxon>Pezizomycotina</taxon>
        <taxon>Sordariomycetes</taxon>
        <taxon>Hypocreomycetidae</taxon>
        <taxon>Hypocreales</taxon>
        <taxon>Nectriaceae</taxon>
        <taxon>Fusarium</taxon>
        <taxon>Fusarium fujikuroi species complex</taxon>
    </lineage>
</organism>
<proteinExistence type="predicted"/>
<dbReference type="EMBL" id="MRDB01000040">
    <property type="protein sequence ID" value="RKL33539.1"/>
    <property type="molecule type" value="Genomic_DNA"/>
</dbReference>
<gene>
    <name evidence="1" type="ORF">BFJ72_g10055</name>
</gene>
<reference evidence="1 2" key="1">
    <citation type="journal article" date="2018" name="Sci. Rep.">
        <title>Characterisation of pathogen-specific regions and novel effector candidates in Fusarium oxysporum f. sp. cepae.</title>
        <authorList>
            <person name="Armitage A.D."/>
            <person name="Taylor A."/>
            <person name="Sobczyk M.K."/>
            <person name="Baxter L."/>
            <person name="Greenfield B.P."/>
            <person name="Bates H.J."/>
            <person name="Wilson F."/>
            <person name="Jackson A.C."/>
            <person name="Ott S."/>
            <person name="Harrison R.J."/>
            <person name="Clarkson J.P."/>
        </authorList>
    </citation>
    <scope>NUCLEOTIDE SEQUENCE [LARGE SCALE GENOMIC DNA]</scope>
    <source>
        <strain evidence="1 2">Fp_A8</strain>
    </source>
</reference>
<dbReference type="Proteomes" id="UP000283569">
    <property type="component" value="Unassembled WGS sequence"/>
</dbReference>